<feature type="compositionally biased region" description="Basic and acidic residues" evidence="1">
    <location>
        <begin position="864"/>
        <end position="902"/>
    </location>
</feature>
<feature type="region of interest" description="Disordered" evidence="1">
    <location>
        <begin position="864"/>
        <end position="918"/>
    </location>
</feature>
<feature type="compositionally biased region" description="Basic and acidic residues" evidence="1">
    <location>
        <begin position="247"/>
        <end position="270"/>
    </location>
</feature>
<keyword evidence="4" id="KW-1185">Reference proteome</keyword>
<feature type="region of interest" description="Disordered" evidence="1">
    <location>
        <begin position="949"/>
        <end position="970"/>
    </location>
</feature>
<dbReference type="Gene3D" id="1.10.287.110">
    <property type="entry name" value="DnaJ domain"/>
    <property type="match status" value="1"/>
</dbReference>
<evidence type="ECO:0000256" key="1">
    <source>
        <dbReference type="SAM" id="MobiDB-lite"/>
    </source>
</evidence>
<feature type="region of interest" description="Disordered" evidence="1">
    <location>
        <begin position="744"/>
        <end position="848"/>
    </location>
</feature>
<accession>A0ABT4A2N3</accession>
<dbReference type="InterPro" id="IPR011006">
    <property type="entry name" value="CheY-like_superfamily"/>
</dbReference>
<dbReference type="SMART" id="SM00271">
    <property type="entry name" value="DnaJ"/>
    <property type="match status" value="1"/>
</dbReference>
<feature type="compositionally biased region" description="Basic and acidic residues" evidence="1">
    <location>
        <begin position="499"/>
        <end position="508"/>
    </location>
</feature>
<reference evidence="3 4" key="1">
    <citation type="submission" date="2022-11" db="EMBL/GenBank/DDBJ databases">
        <title>Minimal conservation of predation-associated metabolite biosynthetic gene clusters underscores biosynthetic potential of Myxococcota including descriptions for ten novel species: Archangium lansinium sp. nov., Myxococcus landrumus sp. nov., Nannocystis bai.</title>
        <authorList>
            <person name="Ahearne A."/>
            <person name="Stevens C."/>
            <person name="Phillips K."/>
        </authorList>
    </citation>
    <scope>NUCLEOTIDE SEQUENCE [LARGE SCALE GENOMIC DNA]</scope>
    <source>
        <strain evidence="3 4">MIWBW</strain>
    </source>
</reference>
<dbReference type="CDD" id="cd06257">
    <property type="entry name" value="DnaJ"/>
    <property type="match status" value="1"/>
</dbReference>
<evidence type="ECO:0000313" key="4">
    <source>
        <dbReference type="Proteomes" id="UP001207654"/>
    </source>
</evidence>
<feature type="domain" description="J" evidence="2">
    <location>
        <begin position="1478"/>
        <end position="1549"/>
    </location>
</feature>
<dbReference type="PANTHER" id="PTHR34403:SF16">
    <property type="entry name" value="GLYCINE, ALANINE AND ASPARAGINE-RICH PROTEIN-LIKE"/>
    <property type="match status" value="1"/>
</dbReference>
<organism evidence="3 4">
    <name type="scientific">Archangium lansingense</name>
    <dbReference type="NCBI Taxonomy" id="2995310"/>
    <lineage>
        <taxon>Bacteria</taxon>
        <taxon>Pseudomonadati</taxon>
        <taxon>Myxococcota</taxon>
        <taxon>Myxococcia</taxon>
        <taxon>Myxococcales</taxon>
        <taxon>Cystobacterineae</taxon>
        <taxon>Archangiaceae</taxon>
        <taxon>Archangium</taxon>
    </lineage>
</organism>
<feature type="region of interest" description="Disordered" evidence="1">
    <location>
        <begin position="353"/>
        <end position="520"/>
    </location>
</feature>
<protein>
    <recommendedName>
        <fullName evidence="2">J domain-containing protein</fullName>
    </recommendedName>
</protein>
<evidence type="ECO:0000259" key="2">
    <source>
        <dbReference type="PROSITE" id="PS50076"/>
    </source>
</evidence>
<feature type="region of interest" description="Disordered" evidence="1">
    <location>
        <begin position="1044"/>
        <end position="1075"/>
    </location>
</feature>
<feature type="region of interest" description="Disordered" evidence="1">
    <location>
        <begin position="685"/>
        <end position="728"/>
    </location>
</feature>
<comment type="caution">
    <text evidence="3">The sequence shown here is derived from an EMBL/GenBank/DDBJ whole genome shotgun (WGS) entry which is preliminary data.</text>
</comment>
<feature type="region of interest" description="Disordered" evidence="1">
    <location>
        <begin position="578"/>
        <end position="635"/>
    </location>
</feature>
<dbReference type="EMBL" id="JAPNKA010000001">
    <property type="protein sequence ID" value="MCY1075232.1"/>
    <property type="molecule type" value="Genomic_DNA"/>
</dbReference>
<evidence type="ECO:0000313" key="3">
    <source>
        <dbReference type="EMBL" id="MCY1075232.1"/>
    </source>
</evidence>
<dbReference type="SUPFAM" id="SSF52172">
    <property type="entry name" value="CheY-like"/>
    <property type="match status" value="1"/>
</dbReference>
<dbReference type="Proteomes" id="UP001207654">
    <property type="component" value="Unassembled WGS sequence"/>
</dbReference>
<proteinExistence type="predicted"/>
<feature type="compositionally biased region" description="Basic and acidic residues" evidence="1">
    <location>
        <begin position="1044"/>
        <end position="1066"/>
    </location>
</feature>
<dbReference type="PROSITE" id="PS50076">
    <property type="entry name" value="DNAJ_2"/>
    <property type="match status" value="1"/>
</dbReference>
<feature type="compositionally biased region" description="Basic and acidic residues" evidence="1">
    <location>
        <begin position="685"/>
        <end position="723"/>
    </location>
</feature>
<feature type="region of interest" description="Disordered" evidence="1">
    <location>
        <begin position="239"/>
        <end position="280"/>
    </location>
</feature>
<dbReference type="InterPro" id="IPR050972">
    <property type="entry name" value="SDr-like"/>
</dbReference>
<feature type="compositionally biased region" description="Basic and acidic residues" evidence="1">
    <location>
        <begin position="744"/>
        <end position="828"/>
    </location>
</feature>
<gene>
    <name evidence="3" type="ORF">OV287_12080</name>
</gene>
<dbReference type="Gene3D" id="3.40.50.2300">
    <property type="match status" value="1"/>
</dbReference>
<feature type="compositionally biased region" description="Polar residues" evidence="1">
    <location>
        <begin position="829"/>
        <end position="840"/>
    </location>
</feature>
<dbReference type="InterPro" id="IPR036869">
    <property type="entry name" value="J_dom_sf"/>
</dbReference>
<feature type="compositionally biased region" description="Basic and acidic residues" evidence="1">
    <location>
        <begin position="598"/>
        <end position="635"/>
    </location>
</feature>
<dbReference type="RefSeq" id="WP_267534176.1">
    <property type="nucleotide sequence ID" value="NZ_JAPNKA010000001.1"/>
</dbReference>
<dbReference type="SUPFAM" id="SSF46565">
    <property type="entry name" value="Chaperone J-domain"/>
    <property type="match status" value="1"/>
</dbReference>
<dbReference type="PANTHER" id="PTHR34403">
    <property type="entry name" value="TOL-PAL SYSTEM PROTEIN TOLA"/>
    <property type="match status" value="1"/>
</dbReference>
<dbReference type="InterPro" id="IPR001623">
    <property type="entry name" value="DnaJ_domain"/>
</dbReference>
<sequence>MAESVLLVHDDIATIATVRRLLAREGYEVILATSVADALIAFGHHLPVLMILAPGMEGGRGHLVLDELGLHPDMRLARVLLLGESVPGSAAPMVPLPLDGSGFVEQVATVIASPAGPEAWFAVKDEVEVVAPAPVPSGPPGLVHKSSAPGRNAALEHALFDDLPKVDEPRRAQSSLDAEALFSQTEQAVVSTVSVPASGVEAPSPKAPAVAELDPGVEAESLFGATEQAVTGSVQVPLQAPAGPEESEMRRMEEEVRREASARRRLKQEDASLPESSPAGLFARTPAMGMAIPLITAPTPVELGSVAGMAPEPVAPLASLPPLPAVKVVDVEAEARAEAEHLAQQEIEAALARERASSGGTGATPLVEPPKKGVPQLGDEGFFDVEPTPIAPIPALPREETEPTSARQLDGSDLEPVPADAPLPEGDAPEGWEEPHQESVGSDWFDSAEPAGAPRGEPVKAAPVEVESVKAAPLKAESSDAEPVKAGPEPEGEREDGEGDRSASKKALETTAKFPLRPVPGAADASDVAALSADDAVAVLEVRLMRAERRISQVLTERDGVVARRREAESRIAELEEQVAQLRASPPTQVEVPNAQEEALRREAGEARERLESLRRELETARESETSLRSEVERLKQEALAREESLRREAEAQRTQLTALTEVRGQEASLRLEVERQLEASRARAAELEQARTDEARRRQELEAEAAEVREREARLQPRREEQLSQLSKQVEALEQQLSEWRAKAEAQEQRAASETEARARAEARLEAEKAARTEVEARAREETKSREQWEGRAHGEAKARKEVTARAEKEAKARAEAEAGAEAERQVRTQAESRLQAESQARVEAEERLAAVEKALADAEARVNAEKKARAEVEARARSSADARVQSEMKARTEAESRAETAEQASSEAEARAEAEGRARAKAELSVEAMEKARARAEARAVKAEQERTEALARAEEQERARAAAETRAETSERLRVELEARVARAEKERSTSDGYAEELERARVDAETRATTAERLRIELEARFERAEKARAAAQARAAEEKLARTEAEERVEAAEQARAEAEARSGTASQAREELSRVRAELASRLAHLEEKAALHASQVREAHAEAERLTQALVQEREEREFLAQEVERLEATRAQAQAETVERLARSEQARREAEEKALREAEQTVSRVRAETEAALAKARAEAEELAARARAAIVSIQVPGRFEVDIPRSGSVNQEGLARLVTRLQEARAQVRLELKVAGALRILWLKDGALVGAVSSAPDESLVDRARADGLIDARQENELRLVRSASTGALLDAMRSRGYLRENEFVPLVQRYTEQVALDALSESSSLYRLTEEPPPHEVALAASTRPLLHLLAESLRNGVSSESFVEAAGGLRAVVVRGEPEPSPESFGLSSRELRLLEEIDGEQTLDQLLLGAGMPQDTALKVLAVARALGLITLRPAATASGSEQEAPGELDVRRLESKFEEIQEADYFTVLGLSRSAGGEEVKRAYALLTTEFHPLRFAGHPDPALQHRAQQISTALAEAARALADDRLREEYARSLLD</sequence>
<name>A0ABT4A2N3_9BACT</name>